<name>A0A845GT95_9BURK</name>
<evidence type="ECO:0000313" key="2">
    <source>
        <dbReference type="EMBL" id="MYM96456.1"/>
    </source>
</evidence>
<evidence type="ECO:0000313" key="3">
    <source>
        <dbReference type="Proteomes" id="UP000447355"/>
    </source>
</evidence>
<proteinExistence type="predicted"/>
<accession>A0A845GT95</accession>
<gene>
    <name evidence="2" type="ORF">GTP90_21585</name>
</gene>
<sequence length="438" mass="48115">MKSDITVLKDSRTPVPTVLGQRSARIPTAGKIRAGIKVLTRRAQDNAHARDIYQRGIEEGRGFDDIERALAQALPDLQHPLVPKNVPYFTVRGADFPNPETARQMLDLYGEDRGDGVRRLYRFPVVFPADVWQAVMPHDLVCWGAGEKKFWSEYAADGRTRLCKCYAPVPQDRTSRKPIRIFGGRRTQLRAENSGMCDPELCPEYQARKCNLSGRFIFYVPGIRSCDAFELPTNSLYSMTRAIEKFEALAFLRGGRISGFLDAKRTPFYISKVEREVPHIDEQGRSVRTKVWLIEMEAPIDVAALLNVGDGEIVREADAAAMTFEAPPSAGAAEDREPSARDHFEPEANTEHAGTTVTAAAAPMTGGGIEEVEAILGVVDAFGMDRGRFEAFAQKRWGAGWKRNAGGRSRVLAVLEGCEDAAALAAEVDGALGAASEA</sequence>
<comment type="caution">
    <text evidence="2">The sequence shown here is derived from an EMBL/GenBank/DDBJ whole genome shotgun (WGS) entry which is preliminary data.</text>
</comment>
<feature type="compositionally biased region" description="Basic and acidic residues" evidence="1">
    <location>
        <begin position="333"/>
        <end position="350"/>
    </location>
</feature>
<reference evidence="2" key="1">
    <citation type="submission" date="2019-12" db="EMBL/GenBank/DDBJ databases">
        <title>Novel species isolated from a subtropical stream in China.</title>
        <authorList>
            <person name="Lu H."/>
        </authorList>
    </citation>
    <scope>NUCLEOTIDE SEQUENCE [LARGE SCALE GENOMIC DNA]</scope>
    <source>
        <strain evidence="2">FT81W</strain>
    </source>
</reference>
<dbReference type="Proteomes" id="UP000447355">
    <property type="component" value="Unassembled WGS sequence"/>
</dbReference>
<dbReference type="Pfam" id="PF18897">
    <property type="entry name" value="Gp3-like"/>
    <property type="match status" value="1"/>
</dbReference>
<organism evidence="2 3">
    <name type="scientific">Duganella vulcania</name>
    <dbReference type="NCBI Taxonomy" id="2692166"/>
    <lineage>
        <taxon>Bacteria</taxon>
        <taxon>Pseudomonadati</taxon>
        <taxon>Pseudomonadota</taxon>
        <taxon>Betaproteobacteria</taxon>
        <taxon>Burkholderiales</taxon>
        <taxon>Oxalobacteraceae</taxon>
        <taxon>Telluria group</taxon>
        <taxon>Duganella</taxon>
    </lineage>
</organism>
<protein>
    <submittedName>
        <fullName evidence="2">Uncharacterized protein</fullName>
    </submittedName>
</protein>
<dbReference type="EMBL" id="WWCX01000045">
    <property type="protein sequence ID" value="MYM96456.1"/>
    <property type="molecule type" value="Genomic_DNA"/>
</dbReference>
<dbReference type="AlphaFoldDB" id="A0A845GT95"/>
<dbReference type="InterPro" id="IPR043991">
    <property type="entry name" value="Gp3-like"/>
</dbReference>
<dbReference type="RefSeq" id="WP_161085472.1">
    <property type="nucleotide sequence ID" value="NZ_WWCX01000045.1"/>
</dbReference>
<evidence type="ECO:0000256" key="1">
    <source>
        <dbReference type="SAM" id="MobiDB-lite"/>
    </source>
</evidence>
<feature type="region of interest" description="Disordered" evidence="1">
    <location>
        <begin position="327"/>
        <end position="355"/>
    </location>
</feature>